<dbReference type="EMBL" id="CABFNS010000851">
    <property type="protein sequence ID" value="VUC32788.1"/>
    <property type="molecule type" value="Genomic_DNA"/>
</dbReference>
<comment type="caution">
    <text evidence="1">The sequence shown here is derived from an EMBL/GenBank/DDBJ whole genome shotgun (WGS) entry which is preliminary data.</text>
</comment>
<evidence type="ECO:0000313" key="2">
    <source>
        <dbReference type="Proteomes" id="UP000766486"/>
    </source>
</evidence>
<gene>
    <name evidence="1" type="ORF">CLO192961_LOCUS329035</name>
</gene>
<proteinExistence type="predicted"/>
<accession>A0ABY6US04</accession>
<name>A0ABY6US04_BIOOC</name>
<reference evidence="1 2" key="1">
    <citation type="submission" date="2019-06" db="EMBL/GenBank/DDBJ databases">
        <authorList>
            <person name="Broberg M."/>
        </authorList>
    </citation>
    <scope>NUCLEOTIDE SEQUENCE [LARGE SCALE GENOMIC DNA]</scope>
</reference>
<dbReference type="Proteomes" id="UP000766486">
    <property type="component" value="Unassembled WGS sequence"/>
</dbReference>
<keyword evidence="2" id="KW-1185">Reference proteome</keyword>
<organism evidence="1 2">
    <name type="scientific">Bionectria ochroleuca</name>
    <name type="common">Gliocladium roseum</name>
    <dbReference type="NCBI Taxonomy" id="29856"/>
    <lineage>
        <taxon>Eukaryota</taxon>
        <taxon>Fungi</taxon>
        <taxon>Dikarya</taxon>
        <taxon>Ascomycota</taxon>
        <taxon>Pezizomycotina</taxon>
        <taxon>Sordariomycetes</taxon>
        <taxon>Hypocreomycetidae</taxon>
        <taxon>Hypocreales</taxon>
        <taxon>Bionectriaceae</taxon>
        <taxon>Clonostachys</taxon>
    </lineage>
</organism>
<sequence length="117" mass="12561">MGSEGLINTIAEDLSGVFASVLAMNSYVLNDKTNKGLLISDLAANKNSVVRKTDEVHDDIEGGETNYVGVELGDVCSKAFANLWGLKDSRRVTIMITEDDTYSIHAGINLNVIGTII</sequence>
<protein>
    <submittedName>
        <fullName evidence="1">Uncharacterized protein</fullName>
    </submittedName>
</protein>
<evidence type="ECO:0000313" key="1">
    <source>
        <dbReference type="EMBL" id="VUC32788.1"/>
    </source>
</evidence>